<dbReference type="PANTHER" id="PTHR13806">
    <property type="entry name" value="FLOTILLIN-RELATED"/>
    <property type="match status" value="1"/>
</dbReference>
<keyword evidence="6" id="KW-1185">Reference proteome</keyword>
<dbReference type="CDD" id="cd03399">
    <property type="entry name" value="SPFH_flotillin"/>
    <property type="match status" value="1"/>
</dbReference>
<comment type="similarity">
    <text evidence="1 3">Belongs to the band 7/mec-2 family. Flotillin subfamily.</text>
</comment>
<evidence type="ECO:0000313" key="5">
    <source>
        <dbReference type="Ensembl" id="ENSEBUP00000002245.1"/>
    </source>
</evidence>
<dbReference type="InterPro" id="IPR027705">
    <property type="entry name" value="Flotillin_fam"/>
</dbReference>
<dbReference type="AlphaFoldDB" id="A0A8C4PWT6"/>
<accession>A0A8C4PWT6</accession>
<dbReference type="GO" id="GO:0016600">
    <property type="term" value="C:flotillin complex"/>
    <property type="evidence" value="ECO:0007669"/>
    <property type="project" value="TreeGrafter"/>
</dbReference>
<dbReference type="GO" id="GO:0045807">
    <property type="term" value="P:positive regulation of endocytosis"/>
    <property type="evidence" value="ECO:0007669"/>
    <property type="project" value="TreeGrafter"/>
</dbReference>
<name>A0A8C4PWT6_EPTBU</name>
<dbReference type="Pfam" id="PF01145">
    <property type="entry name" value="Band_7"/>
    <property type="match status" value="1"/>
</dbReference>
<protein>
    <recommendedName>
        <fullName evidence="3">Flotillin</fullName>
    </recommendedName>
</protein>
<evidence type="ECO:0000256" key="2">
    <source>
        <dbReference type="ARBA" id="ARBA00023136"/>
    </source>
</evidence>
<evidence type="ECO:0000313" key="6">
    <source>
        <dbReference type="Proteomes" id="UP000694388"/>
    </source>
</evidence>
<reference evidence="5" key="2">
    <citation type="submission" date="2025-09" db="UniProtKB">
        <authorList>
            <consortium name="Ensembl"/>
        </authorList>
    </citation>
    <scope>IDENTIFICATION</scope>
</reference>
<keyword evidence="2 3" id="KW-0472">Membrane</keyword>
<dbReference type="Ensembl" id="ENSEBUT00000002594.1">
    <property type="protein sequence ID" value="ENSEBUP00000002245.1"/>
    <property type="gene ID" value="ENSEBUG00000001764.1"/>
</dbReference>
<dbReference type="GO" id="GO:0002020">
    <property type="term" value="F:protease binding"/>
    <property type="evidence" value="ECO:0007669"/>
    <property type="project" value="TreeGrafter"/>
</dbReference>
<feature type="domain" description="Band 7" evidence="4">
    <location>
        <begin position="5"/>
        <end position="187"/>
    </location>
</feature>
<comment type="subcellular location">
    <subcellularLocation>
        <location evidence="3">Membrane</location>
    </subcellularLocation>
    <subcellularLocation>
        <location evidence="3">Endosome</location>
    </subcellularLocation>
</comment>
<organism evidence="5 6">
    <name type="scientific">Eptatretus burgeri</name>
    <name type="common">Inshore hagfish</name>
    <dbReference type="NCBI Taxonomy" id="7764"/>
    <lineage>
        <taxon>Eukaryota</taxon>
        <taxon>Metazoa</taxon>
        <taxon>Chordata</taxon>
        <taxon>Craniata</taxon>
        <taxon>Vertebrata</taxon>
        <taxon>Cyclostomata</taxon>
        <taxon>Myxini</taxon>
        <taxon>Myxiniformes</taxon>
        <taxon>Myxinidae</taxon>
        <taxon>Eptatretinae</taxon>
        <taxon>Eptatretus</taxon>
    </lineage>
</organism>
<dbReference type="SMART" id="SM00244">
    <property type="entry name" value="PHB"/>
    <property type="match status" value="1"/>
</dbReference>
<dbReference type="Gene3D" id="3.30.479.30">
    <property type="entry name" value="Band 7 domain"/>
    <property type="match status" value="1"/>
</dbReference>
<dbReference type="PANTHER" id="PTHR13806:SF46">
    <property type="entry name" value="FLOTILLIN-1-RELATED"/>
    <property type="match status" value="1"/>
</dbReference>
<evidence type="ECO:0000259" key="4">
    <source>
        <dbReference type="SMART" id="SM00244"/>
    </source>
</evidence>
<dbReference type="GO" id="GO:2000049">
    <property type="term" value="P:positive regulation of cell-cell adhesion mediated by cadherin"/>
    <property type="evidence" value="ECO:0007669"/>
    <property type="project" value="TreeGrafter"/>
</dbReference>
<reference evidence="5" key="1">
    <citation type="submission" date="2025-08" db="UniProtKB">
        <authorList>
            <consortium name="Ensembl"/>
        </authorList>
    </citation>
    <scope>IDENTIFICATION</scope>
</reference>
<dbReference type="SUPFAM" id="SSF117892">
    <property type="entry name" value="Band 7/SPFH domain"/>
    <property type="match status" value="1"/>
</dbReference>
<dbReference type="GeneTree" id="ENSGT00560000077232"/>
<dbReference type="Proteomes" id="UP000694388">
    <property type="component" value="Unplaced"/>
</dbReference>
<comment type="subunit">
    <text evidence="3">Heterooligomeric complex.</text>
</comment>
<evidence type="ECO:0000256" key="3">
    <source>
        <dbReference type="RuleBase" id="RU366054"/>
    </source>
</evidence>
<proteinExistence type="inferred from homology"/>
<dbReference type="GO" id="GO:0070528">
    <property type="term" value="P:protein kinase C signaling"/>
    <property type="evidence" value="ECO:0007669"/>
    <property type="project" value="TreeGrafter"/>
</dbReference>
<evidence type="ECO:0000256" key="1">
    <source>
        <dbReference type="ARBA" id="ARBA00007161"/>
    </source>
</evidence>
<sequence>MLAAACQMFLGKEDQQVGQIALETLEGHQRAIMGNMTVEEIYKDRKKFSHEVFRVASSDLVNMGISVVSYTLKDVRDDLDYLRSLGKARTAQVQKDARIGEAEASRDAGIRESIAKQEKVAAQFHNEIEVAKAERDFQLKSAVYDTEVNSKKAQADLAYQLQVAKTKQRIEEERMEVAVVERRQQISVQEQETTRMEREIEATVRKPAEAERFRLEKIAEAERARLIMEAEAESEAIKLKGDAKAYAAAACAAAEAEQMSQKAKSFKEYKEAAMVDLLLQALPKIAEEASRPLSDTKKVTMISSGGEVGASRLAGEILDIVEKVPAVVSKLTGVNIGQVWCDWRTTHVFL</sequence>
<dbReference type="InterPro" id="IPR001107">
    <property type="entry name" value="Band_7"/>
</dbReference>
<dbReference type="InterPro" id="IPR036013">
    <property type="entry name" value="Band_7/SPFH_dom_sf"/>
</dbReference>
<dbReference type="GO" id="GO:0002090">
    <property type="term" value="P:regulation of receptor internalization"/>
    <property type="evidence" value="ECO:0007669"/>
    <property type="project" value="TreeGrafter"/>
</dbReference>
<dbReference type="GO" id="GO:1901890">
    <property type="term" value="P:positive regulation of cell junction assembly"/>
    <property type="evidence" value="ECO:0007669"/>
    <property type="project" value="TreeGrafter"/>
</dbReference>
<dbReference type="GO" id="GO:0005768">
    <property type="term" value="C:endosome"/>
    <property type="evidence" value="ECO:0007669"/>
    <property type="project" value="UniProtKB-SubCell"/>
</dbReference>
<dbReference type="OMA" id="AFQIQDI"/>
<dbReference type="GO" id="GO:0072659">
    <property type="term" value="P:protein localization to plasma membrane"/>
    <property type="evidence" value="ECO:0007669"/>
    <property type="project" value="TreeGrafter"/>
</dbReference>